<sequence length="215" mass="25013">MANTRGKFKVIIPTSKNRKTPGVTSSFGASNDASPPCLQFSQGPKRTYINILDSDHWDYDDSSRMEKVLRSLDFSCGIEVGSPRSKGGLTLCWKEAYKICSCSNSSSHIDVLVEEDSEGNQWWFIGFYGSLVWRLRDERLMDDFRSMLENVELFVLRKFRAPKVDVFKKMVLANMHINLEIDKAERYWEQRARATWLRHGDRSTVFFHRFATQHR</sequence>
<proteinExistence type="predicted"/>
<accession>A0A2P5YY90</accession>
<gene>
    <name evidence="1" type="ORF">GOBAR_AA00023</name>
</gene>
<evidence type="ECO:0000313" key="2">
    <source>
        <dbReference type="Proteomes" id="UP000239757"/>
    </source>
</evidence>
<evidence type="ECO:0000313" key="1">
    <source>
        <dbReference type="EMBL" id="PPS20560.1"/>
    </source>
</evidence>
<name>A0A2P5YY90_GOSBA</name>
<reference evidence="1 2" key="1">
    <citation type="submission" date="2015-01" db="EMBL/GenBank/DDBJ databases">
        <title>Genome of allotetraploid Gossypium barbadense reveals genomic plasticity and fiber elongation in cotton evolution.</title>
        <authorList>
            <person name="Chen X."/>
            <person name="Liu X."/>
            <person name="Zhao B."/>
            <person name="Zheng H."/>
            <person name="Hu Y."/>
            <person name="Lu G."/>
            <person name="Yang C."/>
            <person name="Chen J."/>
            <person name="Shan C."/>
            <person name="Zhang L."/>
            <person name="Zhou Y."/>
            <person name="Wang L."/>
            <person name="Guo W."/>
            <person name="Bai Y."/>
            <person name="Ruan J."/>
            <person name="Shangguan X."/>
            <person name="Mao Y."/>
            <person name="Jiang J."/>
            <person name="Zhu Y."/>
            <person name="Lei J."/>
            <person name="Kang H."/>
            <person name="Chen S."/>
            <person name="He X."/>
            <person name="Wang R."/>
            <person name="Wang Y."/>
            <person name="Chen J."/>
            <person name="Wang L."/>
            <person name="Yu S."/>
            <person name="Wang B."/>
            <person name="Wei J."/>
            <person name="Song S."/>
            <person name="Lu X."/>
            <person name="Gao Z."/>
            <person name="Gu W."/>
            <person name="Deng X."/>
            <person name="Ma D."/>
            <person name="Wang S."/>
            <person name="Liang W."/>
            <person name="Fang L."/>
            <person name="Cai C."/>
            <person name="Zhu X."/>
            <person name="Zhou B."/>
            <person name="Zhang Y."/>
            <person name="Chen Z."/>
            <person name="Xu S."/>
            <person name="Zhu R."/>
            <person name="Wang S."/>
            <person name="Zhang T."/>
            <person name="Zhao G."/>
        </authorList>
    </citation>
    <scope>NUCLEOTIDE SEQUENCE [LARGE SCALE GENOMIC DNA]</scope>
    <source>
        <strain evidence="2">cv. Xinhai21</strain>
        <tissue evidence="1">Leaf</tissue>
    </source>
</reference>
<dbReference type="AlphaFoldDB" id="A0A2P5YY90"/>
<evidence type="ECO:0008006" key="3">
    <source>
        <dbReference type="Google" id="ProtNLM"/>
    </source>
</evidence>
<protein>
    <recommendedName>
        <fullName evidence="3">DUF4283 domain-containing protein</fullName>
    </recommendedName>
</protein>
<dbReference type="EMBL" id="KZ662693">
    <property type="protein sequence ID" value="PPS20560.1"/>
    <property type="molecule type" value="Genomic_DNA"/>
</dbReference>
<organism evidence="1 2">
    <name type="scientific">Gossypium barbadense</name>
    <name type="common">Sea Island cotton</name>
    <name type="synonym">Hibiscus barbadensis</name>
    <dbReference type="NCBI Taxonomy" id="3634"/>
    <lineage>
        <taxon>Eukaryota</taxon>
        <taxon>Viridiplantae</taxon>
        <taxon>Streptophyta</taxon>
        <taxon>Embryophyta</taxon>
        <taxon>Tracheophyta</taxon>
        <taxon>Spermatophyta</taxon>
        <taxon>Magnoliopsida</taxon>
        <taxon>eudicotyledons</taxon>
        <taxon>Gunneridae</taxon>
        <taxon>Pentapetalae</taxon>
        <taxon>rosids</taxon>
        <taxon>malvids</taxon>
        <taxon>Malvales</taxon>
        <taxon>Malvaceae</taxon>
        <taxon>Malvoideae</taxon>
        <taxon>Gossypium</taxon>
    </lineage>
</organism>
<dbReference type="Proteomes" id="UP000239757">
    <property type="component" value="Unassembled WGS sequence"/>
</dbReference>
<dbReference type="OrthoDB" id="852337at2759"/>